<feature type="transmembrane region" description="Helical" evidence="5">
    <location>
        <begin position="446"/>
        <end position="464"/>
    </location>
</feature>
<comment type="subcellular location">
    <subcellularLocation>
        <location evidence="1">Membrane</location>
        <topology evidence="1">Multi-pass membrane protein</topology>
    </subcellularLocation>
</comment>
<dbReference type="PANTHER" id="PTHR23507">
    <property type="entry name" value="ZGC:174356"/>
    <property type="match status" value="1"/>
</dbReference>
<dbReference type="SUPFAM" id="SSF103473">
    <property type="entry name" value="MFS general substrate transporter"/>
    <property type="match status" value="2"/>
</dbReference>
<feature type="transmembrane region" description="Helical" evidence="5">
    <location>
        <begin position="815"/>
        <end position="837"/>
    </location>
</feature>
<evidence type="ECO:0000256" key="3">
    <source>
        <dbReference type="ARBA" id="ARBA00022989"/>
    </source>
</evidence>
<feature type="transmembrane region" description="Helical" evidence="5">
    <location>
        <begin position="651"/>
        <end position="669"/>
    </location>
</feature>
<proteinExistence type="predicted"/>
<feature type="transmembrane region" description="Helical" evidence="5">
    <location>
        <begin position="12"/>
        <end position="34"/>
    </location>
</feature>
<feature type="transmembrane region" description="Helical" evidence="5">
    <location>
        <begin position="345"/>
        <end position="363"/>
    </location>
</feature>
<feature type="transmembrane region" description="Helical" evidence="5">
    <location>
        <begin position="746"/>
        <end position="769"/>
    </location>
</feature>
<dbReference type="Gene3D" id="1.20.1250.20">
    <property type="entry name" value="MFS general substrate transporter like domains"/>
    <property type="match status" value="2"/>
</dbReference>
<feature type="transmembrane region" description="Helical" evidence="5">
    <location>
        <begin position="166"/>
        <end position="187"/>
    </location>
</feature>
<dbReference type="PANTHER" id="PTHR23507:SF1">
    <property type="entry name" value="FI18259P1-RELATED"/>
    <property type="match status" value="1"/>
</dbReference>
<evidence type="ECO:0000256" key="5">
    <source>
        <dbReference type="SAM" id="Phobius"/>
    </source>
</evidence>
<accession>A0A553P803</accession>
<dbReference type="GO" id="GO:0016020">
    <property type="term" value="C:membrane"/>
    <property type="evidence" value="ECO:0007669"/>
    <property type="project" value="UniProtKB-SubCell"/>
</dbReference>
<feature type="transmembrane region" description="Helical" evidence="5">
    <location>
        <begin position="720"/>
        <end position="740"/>
    </location>
</feature>
<keyword evidence="2 5" id="KW-0812">Transmembrane</keyword>
<sequence>MGLKEIWSNVTVEPVLFLFSLSHGLYVIVAQSLYLDKVCNVNLNYTREICDNIFLHKAEQIEVQKYVSELQAYNGILQALPSIVYALFAGPWSDQNGRRVLIGFSCLGYVFNNGVFILNTWFSEWRAEYLLFECLQDFTGGSVCFFLGCYAYISDVSTKKQRTKRLAFLDGLFPIGFFTGLSISGVIKKKWGFIPNFALGMGAAILAVIYTMFFLKDSRLNRPEEVKQSVDLSKSKDEGPPKLKRFFCAEMFDLNNLKAAFHATFHKRDHGLRPYLILLMVTFILEIFMSHGRGPTMFLYIRKEFAWDEATFGQYIALFGVIGLFTQYVAVPFLTETLKFHDTTLGFWGVIGSLINTIIMAFAREGWKIVKTPFNLKMLDQCRSSITVEPVLFMFSLAQGLYIIISQSLYVAKVCKVNLNYTSEVCDNIYQHEEEQIEVQKYVSTLQAYNGILQAVPAVIYALFAGPWSDSYGRKLLIMWSCFGYIFNNGVFIINTIWFYELKAEYLLFECLQDCTGGYVCFFLGCYSYISDISTSKTRTRRLAYLDGLFPIGFFTGMSVSGFLKEAYGFTATFGLSMVFTVATILYTWCVVKDSRKMRPKEVVEELKRQKAMLPAEKGQHKSALAKVFDVDNLKKAFHTMFKEREHGARPYLILLSGIFVMEIFMINGKGPTMFLFLRKELGYSEKDFGLYIAVFGFVGLFTQYVAVPFFTEDCKFHDTTLAILAVIGCAIQQIIVAFSTREKDWMLFVAGMIAFLGPAITTSCRSLVTKCVGPFEVGAVFSVMAAFQAAVPLAASPFYGFIYKATITTFPGTFLFVTAGLYVIVGIMLVVANVGLKKVQRSILFAEKTRTVLLDEKIPMAVEGQTLQYET</sequence>
<evidence type="ECO:0000256" key="4">
    <source>
        <dbReference type="ARBA" id="ARBA00023136"/>
    </source>
</evidence>
<dbReference type="GO" id="GO:0022857">
    <property type="term" value="F:transmembrane transporter activity"/>
    <property type="evidence" value="ECO:0007669"/>
    <property type="project" value="InterPro"/>
</dbReference>
<feature type="transmembrane region" description="Helical" evidence="5">
    <location>
        <begin position="570"/>
        <end position="592"/>
    </location>
</feature>
<keyword evidence="4 5" id="KW-0472">Membrane</keyword>
<keyword evidence="3 5" id="KW-1133">Transmembrane helix</keyword>
<evidence type="ECO:0000313" key="7">
    <source>
        <dbReference type="Proteomes" id="UP000318571"/>
    </source>
</evidence>
<evidence type="ECO:0000313" key="6">
    <source>
        <dbReference type="EMBL" id="TRY73814.1"/>
    </source>
</evidence>
<feature type="transmembrane region" description="Helical" evidence="5">
    <location>
        <begin position="781"/>
        <end position="803"/>
    </location>
</feature>
<dbReference type="OMA" id="WNLIWIV"/>
<evidence type="ECO:0000256" key="2">
    <source>
        <dbReference type="ARBA" id="ARBA00022692"/>
    </source>
</evidence>
<evidence type="ECO:0008006" key="8">
    <source>
        <dbReference type="Google" id="ProtNLM"/>
    </source>
</evidence>
<feature type="transmembrane region" description="Helical" evidence="5">
    <location>
        <begin position="275"/>
        <end position="292"/>
    </location>
</feature>
<feature type="transmembrane region" description="Helical" evidence="5">
    <location>
        <begin position="193"/>
        <end position="215"/>
    </location>
</feature>
<feature type="transmembrane region" description="Helical" evidence="5">
    <location>
        <begin position="100"/>
        <end position="118"/>
    </location>
</feature>
<feature type="transmembrane region" description="Helical" evidence="5">
    <location>
        <begin position="138"/>
        <end position="154"/>
    </location>
</feature>
<feature type="transmembrane region" description="Helical" evidence="5">
    <location>
        <begin position="312"/>
        <end position="333"/>
    </location>
</feature>
<gene>
    <name evidence="6" type="ORF">TCAL_02570</name>
</gene>
<feature type="transmembrane region" description="Helical" evidence="5">
    <location>
        <begin position="689"/>
        <end position="708"/>
    </location>
</feature>
<keyword evidence="7" id="KW-1185">Reference proteome</keyword>
<dbReference type="AlphaFoldDB" id="A0A553P803"/>
<comment type="caution">
    <text evidence="6">The sequence shown here is derived from an EMBL/GenBank/DDBJ whole genome shotgun (WGS) entry which is preliminary data.</text>
</comment>
<dbReference type="InterPro" id="IPR036259">
    <property type="entry name" value="MFS_trans_sf"/>
</dbReference>
<dbReference type="InterPro" id="IPR011701">
    <property type="entry name" value="MFS"/>
</dbReference>
<dbReference type="EMBL" id="VCGU01000007">
    <property type="protein sequence ID" value="TRY73814.1"/>
    <property type="molecule type" value="Genomic_DNA"/>
</dbReference>
<dbReference type="Proteomes" id="UP000318571">
    <property type="component" value="Chromosome 3"/>
</dbReference>
<reference evidence="6 7" key="1">
    <citation type="journal article" date="2018" name="Nat. Ecol. Evol.">
        <title>Genomic signatures of mitonuclear coevolution across populations of Tigriopus californicus.</title>
        <authorList>
            <person name="Barreto F.S."/>
            <person name="Watson E.T."/>
            <person name="Lima T.G."/>
            <person name="Willett C.S."/>
            <person name="Edmands S."/>
            <person name="Li W."/>
            <person name="Burton R.S."/>
        </authorList>
    </citation>
    <scope>NUCLEOTIDE SEQUENCE [LARGE SCALE GENOMIC DNA]</scope>
    <source>
        <strain evidence="6 7">San Diego</strain>
    </source>
</reference>
<protein>
    <recommendedName>
        <fullName evidence="8">Major facilitator superfamily (MFS) profile domain-containing protein</fullName>
    </recommendedName>
</protein>
<feature type="transmembrane region" description="Helical" evidence="5">
    <location>
        <begin position="542"/>
        <end position="564"/>
    </location>
</feature>
<evidence type="ECO:0000256" key="1">
    <source>
        <dbReference type="ARBA" id="ARBA00004141"/>
    </source>
</evidence>
<feature type="transmembrane region" description="Helical" evidence="5">
    <location>
        <begin position="476"/>
        <end position="500"/>
    </location>
</feature>
<organism evidence="6 7">
    <name type="scientific">Tigriopus californicus</name>
    <name type="common">Marine copepod</name>
    <dbReference type="NCBI Taxonomy" id="6832"/>
    <lineage>
        <taxon>Eukaryota</taxon>
        <taxon>Metazoa</taxon>
        <taxon>Ecdysozoa</taxon>
        <taxon>Arthropoda</taxon>
        <taxon>Crustacea</taxon>
        <taxon>Multicrustacea</taxon>
        <taxon>Hexanauplia</taxon>
        <taxon>Copepoda</taxon>
        <taxon>Harpacticoida</taxon>
        <taxon>Harpacticidae</taxon>
        <taxon>Tigriopus</taxon>
    </lineage>
</organism>
<name>A0A553P803_TIGCA</name>
<dbReference type="Pfam" id="PF07690">
    <property type="entry name" value="MFS_1"/>
    <property type="match status" value="2"/>
</dbReference>